<dbReference type="SUPFAM" id="SSF53822">
    <property type="entry name" value="Periplasmic binding protein-like I"/>
    <property type="match status" value="1"/>
</dbReference>
<dbReference type="SMART" id="SM00354">
    <property type="entry name" value="HTH_LACI"/>
    <property type="match status" value="1"/>
</dbReference>
<evidence type="ECO:0000259" key="4">
    <source>
        <dbReference type="PROSITE" id="PS50932"/>
    </source>
</evidence>
<dbReference type="RefSeq" id="WP_305001417.1">
    <property type="nucleotide sequence ID" value="NZ_JAUQUB010000001.1"/>
</dbReference>
<dbReference type="InterPro" id="IPR010982">
    <property type="entry name" value="Lambda_DNA-bd_dom_sf"/>
</dbReference>
<dbReference type="PANTHER" id="PTHR30146">
    <property type="entry name" value="LACI-RELATED TRANSCRIPTIONAL REPRESSOR"/>
    <property type="match status" value="1"/>
</dbReference>
<keyword evidence="1" id="KW-0805">Transcription regulation</keyword>
<evidence type="ECO:0000313" key="6">
    <source>
        <dbReference type="Proteomes" id="UP001241072"/>
    </source>
</evidence>
<keyword evidence="6" id="KW-1185">Reference proteome</keyword>
<name>A0ABT9BJ03_9MICO</name>
<sequence>MTTGDRPSSAPTMGDVAHRAGVSQMTVSNVVNGRTARVGAATRARVLAAIEELGYRVNVSASRLRSGRTGVVALAVPDFSLAYYAEFAERLAVRFAEAGLRLVLEHTAGRRESELATVERGHLDQYDGLALVLAAGDAEEVARRHPGRPVVIVGEREVSSSLDHVVMDNVGGARAATEYLLSTGARRIAVLGAQPGGPVSMASLRTRGYLEAIAAAGVAPDARLLVGGGVGFDDGARSAAALIAEGAIPEALLALTDETALGALHTLAAAGIDVPGRVQVVGWDGTRAGRFATPALTTVDPDNDAIADAVVRLLARRIHADGPVPREIVMPAARLVRRGTTL</sequence>
<protein>
    <submittedName>
        <fullName evidence="5">LacI family DNA-binding transcriptional regulator</fullName>
    </submittedName>
</protein>
<dbReference type="InterPro" id="IPR000843">
    <property type="entry name" value="HTH_LacI"/>
</dbReference>
<dbReference type="PANTHER" id="PTHR30146:SF109">
    <property type="entry name" value="HTH-TYPE TRANSCRIPTIONAL REGULATOR GALS"/>
    <property type="match status" value="1"/>
</dbReference>
<dbReference type="CDD" id="cd06267">
    <property type="entry name" value="PBP1_LacI_sugar_binding-like"/>
    <property type="match status" value="1"/>
</dbReference>
<gene>
    <name evidence="5" type="ORF">Q5716_02010</name>
</gene>
<dbReference type="Gene3D" id="3.40.50.2300">
    <property type="match status" value="2"/>
</dbReference>
<dbReference type="GO" id="GO:0003677">
    <property type="term" value="F:DNA binding"/>
    <property type="evidence" value="ECO:0007669"/>
    <property type="project" value="UniProtKB-KW"/>
</dbReference>
<feature type="domain" description="HTH lacI-type" evidence="4">
    <location>
        <begin position="11"/>
        <end position="66"/>
    </location>
</feature>
<evidence type="ECO:0000313" key="5">
    <source>
        <dbReference type="EMBL" id="MDO7880995.1"/>
    </source>
</evidence>
<reference evidence="5 6" key="1">
    <citation type="submission" date="2023-07" db="EMBL/GenBank/DDBJ databases">
        <title>Protaetiibacter sp. nov WY-16 isolated from soil.</title>
        <authorList>
            <person name="Liu B."/>
            <person name="Wan Y."/>
        </authorList>
    </citation>
    <scope>NUCLEOTIDE SEQUENCE [LARGE SCALE GENOMIC DNA]</scope>
    <source>
        <strain evidence="5 6">WY-16</strain>
    </source>
</reference>
<evidence type="ECO:0000256" key="3">
    <source>
        <dbReference type="ARBA" id="ARBA00023163"/>
    </source>
</evidence>
<proteinExistence type="predicted"/>
<keyword evidence="2 5" id="KW-0238">DNA-binding</keyword>
<dbReference type="SUPFAM" id="SSF47413">
    <property type="entry name" value="lambda repressor-like DNA-binding domains"/>
    <property type="match status" value="1"/>
</dbReference>
<dbReference type="PROSITE" id="PS50932">
    <property type="entry name" value="HTH_LACI_2"/>
    <property type="match status" value="1"/>
</dbReference>
<evidence type="ECO:0000256" key="1">
    <source>
        <dbReference type="ARBA" id="ARBA00023015"/>
    </source>
</evidence>
<evidence type="ECO:0000256" key="2">
    <source>
        <dbReference type="ARBA" id="ARBA00023125"/>
    </source>
</evidence>
<dbReference type="Pfam" id="PF00356">
    <property type="entry name" value="LacI"/>
    <property type="match status" value="1"/>
</dbReference>
<dbReference type="EMBL" id="JAUQUB010000001">
    <property type="protein sequence ID" value="MDO7880995.1"/>
    <property type="molecule type" value="Genomic_DNA"/>
</dbReference>
<dbReference type="InterPro" id="IPR046335">
    <property type="entry name" value="LacI/GalR-like_sensor"/>
</dbReference>
<organism evidence="5 6">
    <name type="scientific">Antiquaquibacter soli</name>
    <dbReference type="NCBI Taxonomy" id="3064523"/>
    <lineage>
        <taxon>Bacteria</taxon>
        <taxon>Bacillati</taxon>
        <taxon>Actinomycetota</taxon>
        <taxon>Actinomycetes</taxon>
        <taxon>Micrococcales</taxon>
        <taxon>Microbacteriaceae</taxon>
        <taxon>Antiquaquibacter</taxon>
    </lineage>
</organism>
<comment type="caution">
    <text evidence="5">The sequence shown here is derived from an EMBL/GenBank/DDBJ whole genome shotgun (WGS) entry which is preliminary data.</text>
</comment>
<dbReference type="Proteomes" id="UP001241072">
    <property type="component" value="Unassembled WGS sequence"/>
</dbReference>
<keyword evidence="3" id="KW-0804">Transcription</keyword>
<dbReference type="CDD" id="cd01392">
    <property type="entry name" value="HTH_LacI"/>
    <property type="match status" value="1"/>
</dbReference>
<dbReference type="Pfam" id="PF13377">
    <property type="entry name" value="Peripla_BP_3"/>
    <property type="match status" value="1"/>
</dbReference>
<dbReference type="Gene3D" id="1.10.260.40">
    <property type="entry name" value="lambda repressor-like DNA-binding domains"/>
    <property type="match status" value="1"/>
</dbReference>
<accession>A0ABT9BJ03</accession>
<dbReference type="PROSITE" id="PS00356">
    <property type="entry name" value="HTH_LACI_1"/>
    <property type="match status" value="1"/>
</dbReference>
<dbReference type="InterPro" id="IPR028082">
    <property type="entry name" value="Peripla_BP_I"/>
</dbReference>